<sequence>MTRTLLLRIIQLILLIILMLLLANLWLGRASEVWWQRPVVMTIYPINADRHPLTQAFIDQLQPEHFSSIEAFFGREAARYRLALTAPVKVKLASQVHALPPQVPDDPSILDAILWSIRMRLWVWRYDTGEGEVDARIFLNYHLPGNDLARPQHSLGLQRGMIGLVNAYAGVDYQGQTSLIAVHEFLHTMGASDKYDPDTQQPIWPDGFADPTQAPLFPQTRAEIMGGRVQVSPGWALLPPDLRQVTIGSATAIEINWLAAPPAP</sequence>
<dbReference type="EMBL" id="FXWV01000004">
    <property type="protein sequence ID" value="SMR73355.1"/>
    <property type="molecule type" value="Genomic_DNA"/>
</dbReference>
<dbReference type="Proteomes" id="UP001159257">
    <property type="component" value="Unassembled WGS sequence"/>
</dbReference>
<reference evidence="1 2" key="1">
    <citation type="submission" date="2017-05" db="EMBL/GenBank/DDBJ databases">
        <authorList>
            <person name="Varghese N."/>
            <person name="Submissions S."/>
        </authorList>
    </citation>
    <scope>NUCLEOTIDE SEQUENCE [LARGE SCALE GENOMIC DNA]</scope>
    <source>
        <strain evidence="1 2">CGMCC 1.7287</strain>
    </source>
</reference>
<proteinExistence type="predicted"/>
<gene>
    <name evidence="1" type="ORF">SAMN04487964_10417</name>
</gene>
<evidence type="ECO:0000313" key="1">
    <source>
        <dbReference type="EMBL" id="SMR73355.1"/>
    </source>
</evidence>
<accession>A0ABY1RYZ3</accession>
<dbReference type="RefSeq" id="WP_239039738.1">
    <property type="nucleotide sequence ID" value="NZ_BAAAEY010000001.1"/>
</dbReference>
<name>A0ABY1RYZ3_9GAMM</name>
<comment type="caution">
    <text evidence="1">The sequence shown here is derived from an EMBL/GenBank/DDBJ whole genome shotgun (WGS) entry which is preliminary data.</text>
</comment>
<keyword evidence="2" id="KW-1185">Reference proteome</keyword>
<organism evidence="1 2">
    <name type="scientific">Marinobacterium sediminicola</name>
    <dbReference type="NCBI Taxonomy" id="518898"/>
    <lineage>
        <taxon>Bacteria</taxon>
        <taxon>Pseudomonadati</taxon>
        <taxon>Pseudomonadota</taxon>
        <taxon>Gammaproteobacteria</taxon>
        <taxon>Oceanospirillales</taxon>
        <taxon>Oceanospirillaceae</taxon>
        <taxon>Marinobacterium</taxon>
    </lineage>
</organism>
<evidence type="ECO:0008006" key="3">
    <source>
        <dbReference type="Google" id="ProtNLM"/>
    </source>
</evidence>
<evidence type="ECO:0000313" key="2">
    <source>
        <dbReference type="Proteomes" id="UP001159257"/>
    </source>
</evidence>
<protein>
    <recommendedName>
        <fullName evidence="3">Matrixin</fullName>
    </recommendedName>
</protein>